<reference evidence="5 6" key="1">
    <citation type="journal article" date="2019" name="Int. J. Syst. Evol. Microbiol.">
        <title>The Global Catalogue of Microorganisms (GCM) 10K type strain sequencing project: providing services to taxonomists for standard genome sequencing and annotation.</title>
        <authorList>
            <consortium name="The Broad Institute Genomics Platform"/>
            <consortium name="The Broad Institute Genome Sequencing Center for Infectious Disease"/>
            <person name="Wu L."/>
            <person name="Ma J."/>
        </authorList>
    </citation>
    <scope>NUCLEOTIDE SEQUENCE [LARGE SCALE GENOMIC DNA]</scope>
    <source>
        <strain evidence="5 6">JCM 13518</strain>
    </source>
</reference>
<comment type="caution">
    <text evidence="5">The sequence shown here is derived from an EMBL/GenBank/DDBJ whole genome shotgun (WGS) entry which is preliminary data.</text>
</comment>
<dbReference type="Gene3D" id="1.10.10.10">
    <property type="entry name" value="Winged helix-like DNA-binding domain superfamily/Winged helix DNA-binding domain"/>
    <property type="match status" value="1"/>
</dbReference>
<proteinExistence type="predicted"/>
<dbReference type="PANTHER" id="PTHR39515">
    <property type="entry name" value="CONSERVED PROTEIN"/>
    <property type="match status" value="1"/>
</dbReference>
<organism evidence="5 6">
    <name type="scientific">Aeromicrobium alkaliterrae</name>
    <dbReference type="NCBI Taxonomy" id="302168"/>
    <lineage>
        <taxon>Bacteria</taxon>
        <taxon>Bacillati</taxon>
        <taxon>Actinomycetota</taxon>
        <taxon>Actinomycetes</taxon>
        <taxon>Propionibacteriales</taxon>
        <taxon>Nocardioidaceae</taxon>
        <taxon>Aeromicrobium</taxon>
    </lineage>
</organism>
<dbReference type="Pfam" id="PF12802">
    <property type="entry name" value="MarR_2"/>
    <property type="match status" value="1"/>
</dbReference>
<dbReference type="InterPro" id="IPR036390">
    <property type="entry name" value="WH_DNA-bd_sf"/>
</dbReference>
<keyword evidence="1" id="KW-0805">Transcription regulation</keyword>
<gene>
    <name evidence="5" type="ORF">GCM10009710_09080</name>
</gene>
<dbReference type="SMART" id="SM00347">
    <property type="entry name" value="HTH_MARR"/>
    <property type="match status" value="1"/>
</dbReference>
<keyword evidence="3" id="KW-0804">Transcription</keyword>
<evidence type="ECO:0000256" key="2">
    <source>
        <dbReference type="ARBA" id="ARBA00023125"/>
    </source>
</evidence>
<dbReference type="PROSITE" id="PS01117">
    <property type="entry name" value="HTH_MARR_1"/>
    <property type="match status" value="1"/>
</dbReference>
<evidence type="ECO:0000259" key="4">
    <source>
        <dbReference type="PROSITE" id="PS50995"/>
    </source>
</evidence>
<dbReference type="EMBL" id="BAAAME010000002">
    <property type="protein sequence ID" value="GAA1730662.1"/>
    <property type="molecule type" value="Genomic_DNA"/>
</dbReference>
<evidence type="ECO:0000313" key="5">
    <source>
        <dbReference type="EMBL" id="GAA1730662.1"/>
    </source>
</evidence>
<feature type="domain" description="HTH marR-type" evidence="4">
    <location>
        <begin position="9"/>
        <end position="140"/>
    </location>
</feature>
<dbReference type="InterPro" id="IPR036388">
    <property type="entry name" value="WH-like_DNA-bd_sf"/>
</dbReference>
<dbReference type="SUPFAM" id="SSF46785">
    <property type="entry name" value="Winged helix' DNA-binding domain"/>
    <property type="match status" value="1"/>
</dbReference>
<dbReference type="Proteomes" id="UP001501057">
    <property type="component" value="Unassembled WGS sequence"/>
</dbReference>
<keyword evidence="6" id="KW-1185">Reference proteome</keyword>
<dbReference type="InterPro" id="IPR052526">
    <property type="entry name" value="HTH-type_Bedaq_tolerance"/>
</dbReference>
<protein>
    <recommendedName>
        <fullName evidence="4">HTH marR-type domain-containing protein</fullName>
    </recommendedName>
</protein>
<accession>A0ABN2JKT7</accession>
<dbReference type="InterPro" id="IPR023187">
    <property type="entry name" value="Tscrpt_reg_MarR-type_CS"/>
</dbReference>
<dbReference type="PROSITE" id="PS50995">
    <property type="entry name" value="HTH_MARR_2"/>
    <property type="match status" value="1"/>
</dbReference>
<sequence>MSTPDVDLELELTRLVQRVRRRSIQIVSGLHRDLDYGTYLFFLAICDAPGQVRGADLAESMGVHKSTASRAIAALVKYGLVEQHPDPSDGRARLLVPTEEAAERLRGYRTETHERLVRLLDGWEVAEIDAFSGALRRFNDTAESF</sequence>
<evidence type="ECO:0000313" key="6">
    <source>
        <dbReference type="Proteomes" id="UP001501057"/>
    </source>
</evidence>
<name>A0ABN2JKT7_9ACTN</name>
<evidence type="ECO:0000256" key="1">
    <source>
        <dbReference type="ARBA" id="ARBA00023015"/>
    </source>
</evidence>
<keyword evidence="2" id="KW-0238">DNA-binding</keyword>
<dbReference type="RefSeq" id="WP_344198194.1">
    <property type="nucleotide sequence ID" value="NZ_BAAAME010000002.1"/>
</dbReference>
<dbReference type="PANTHER" id="PTHR39515:SF2">
    <property type="entry name" value="HTH-TYPE TRANSCRIPTIONAL REGULATOR RV0880"/>
    <property type="match status" value="1"/>
</dbReference>
<dbReference type="InterPro" id="IPR000835">
    <property type="entry name" value="HTH_MarR-typ"/>
</dbReference>
<evidence type="ECO:0000256" key="3">
    <source>
        <dbReference type="ARBA" id="ARBA00023163"/>
    </source>
</evidence>